<dbReference type="HOGENOM" id="CLU_052375_1_0_1"/>
<dbReference type="GO" id="GO:0046983">
    <property type="term" value="F:protein dimerization activity"/>
    <property type="evidence" value="ECO:0007669"/>
    <property type="project" value="InterPro"/>
</dbReference>
<dbReference type="InterPro" id="IPR011598">
    <property type="entry name" value="bHLH_dom"/>
</dbReference>
<dbReference type="SUPFAM" id="SSF47459">
    <property type="entry name" value="HLH, helix-loop-helix DNA-binding domain"/>
    <property type="match status" value="1"/>
</dbReference>
<keyword evidence="2" id="KW-0539">Nucleus</keyword>
<dbReference type="PANTHER" id="PTHR10328">
    <property type="entry name" value="PROTEIN MAX MYC-ASSOCIATED FACTOR X"/>
    <property type="match status" value="1"/>
</dbReference>
<name>A0A0C2XB06_AMAMK</name>
<keyword evidence="1" id="KW-0238">DNA-binding</keyword>
<dbReference type="Pfam" id="PF00010">
    <property type="entry name" value="HLH"/>
    <property type="match status" value="1"/>
</dbReference>
<reference evidence="5 6" key="1">
    <citation type="submission" date="2014-04" db="EMBL/GenBank/DDBJ databases">
        <title>Evolutionary Origins and Diversification of the Mycorrhizal Mutualists.</title>
        <authorList>
            <consortium name="DOE Joint Genome Institute"/>
            <consortium name="Mycorrhizal Genomics Consortium"/>
            <person name="Kohler A."/>
            <person name="Kuo A."/>
            <person name="Nagy L.G."/>
            <person name="Floudas D."/>
            <person name="Copeland A."/>
            <person name="Barry K.W."/>
            <person name="Cichocki N."/>
            <person name="Veneault-Fourrey C."/>
            <person name="LaButti K."/>
            <person name="Lindquist E.A."/>
            <person name="Lipzen A."/>
            <person name="Lundell T."/>
            <person name="Morin E."/>
            <person name="Murat C."/>
            <person name="Riley R."/>
            <person name="Ohm R."/>
            <person name="Sun H."/>
            <person name="Tunlid A."/>
            <person name="Henrissat B."/>
            <person name="Grigoriev I.V."/>
            <person name="Hibbett D.S."/>
            <person name="Martin F."/>
        </authorList>
    </citation>
    <scope>NUCLEOTIDE SEQUENCE [LARGE SCALE GENOMIC DNA]</scope>
    <source>
        <strain evidence="5 6">Koide BX008</strain>
    </source>
</reference>
<gene>
    <name evidence="5" type="ORF">M378DRAFT_155191</name>
</gene>
<dbReference type="GO" id="GO:0003677">
    <property type="term" value="F:DNA binding"/>
    <property type="evidence" value="ECO:0007669"/>
    <property type="project" value="UniProtKB-KW"/>
</dbReference>
<evidence type="ECO:0000256" key="3">
    <source>
        <dbReference type="SAM" id="MobiDB-lite"/>
    </source>
</evidence>
<feature type="compositionally biased region" description="Polar residues" evidence="3">
    <location>
        <begin position="94"/>
        <end position="111"/>
    </location>
</feature>
<dbReference type="InParanoid" id="A0A0C2XB06"/>
<dbReference type="OrthoDB" id="5778525at2759"/>
<dbReference type="Gene3D" id="4.10.280.10">
    <property type="entry name" value="Helix-loop-helix DNA-binding domain"/>
    <property type="match status" value="1"/>
</dbReference>
<evidence type="ECO:0000259" key="4">
    <source>
        <dbReference type="PROSITE" id="PS50888"/>
    </source>
</evidence>
<feature type="compositionally biased region" description="Basic and acidic residues" evidence="3">
    <location>
        <begin position="169"/>
        <end position="188"/>
    </location>
</feature>
<evidence type="ECO:0000313" key="6">
    <source>
        <dbReference type="Proteomes" id="UP000054549"/>
    </source>
</evidence>
<dbReference type="Proteomes" id="UP000054549">
    <property type="component" value="Unassembled WGS sequence"/>
</dbReference>
<evidence type="ECO:0000256" key="1">
    <source>
        <dbReference type="ARBA" id="ARBA00023125"/>
    </source>
</evidence>
<keyword evidence="6" id="KW-1185">Reference proteome</keyword>
<sequence>MDFEHAPKTPSFVDSLDNPFPYMDNLDYLQYPQSPSFGIPMALSNPSTSPMAFSSLSLPPTMGEYTYGSPSFPTKFVPTEVGICPPALYDLSSGEVSSDSTRPNRGASNSPPAGLTYPSVPRSQRFNPIAVPPTRARIAQKRRASRSNDESDDEDEEFQPAVAANASVESRRETIRKQRIESEQRRRDELREGYSRLKETLPASNQKSSKVSLLDRATSHIRYLESVNEQLEKRLQIAEAEVNRLRSVNETLMINTAKRAAASSNSPPNLLPF</sequence>
<evidence type="ECO:0000313" key="5">
    <source>
        <dbReference type="EMBL" id="KIL71597.1"/>
    </source>
</evidence>
<dbReference type="GO" id="GO:0090575">
    <property type="term" value="C:RNA polymerase II transcription regulator complex"/>
    <property type="evidence" value="ECO:0007669"/>
    <property type="project" value="TreeGrafter"/>
</dbReference>
<protein>
    <recommendedName>
        <fullName evidence="4">BHLH domain-containing protein</fullName>
    </recommendedName>
</protein>
<dbReference type="SMART" id="SM00353">
    <property type="entry name" value="HLH"/>
    <property type="match status" value="1"/>
</dbReference>
<proteinExistence type="predicted"/>
<feature type="domain" description="BHLH" evidence="4">
    <location>
        <begin position="174"/>
        <end position="224"/>
    </location>
</feature>
<evidence type="ECO:0000256" key="2">
    <source>
        <dbReference type="ARBA" id="ARBA00023242"/>
    </source>
</evidence>
<feature type="region of interest" description="Disordered" evidence="3">
    <location>
        <begin position="94"/>
        <end position="188"/>
    </location>
</feature>
<dbReference type="PROSITE" id="PS50888">
    <property type="entry name" value="BHLH"/>
    <property type="match status" value="1"/>
</dbReference>
<accession>A0A0C2XB06</accession>
<dbReference type="STRING" id="946122.A0A0C2XB06"/>
<dbReference type="GO" id="GO:0003700">
    <property type="term" value="F:DNA-binding transcription factor activity"/>
    <property type="evidence" value="ECO:0007669"/>
    <property type="project" value="TreeGrafter"/>
</dbReference>
<organism evidence="5 6">
    <name type="scientific">Amanita muscaria (strain Koide BX008)</name>
    <dbReference type="NCBI Taxonomy" id="946122"/>
    <lineage>
        <taxon>Eukaryota</taxon>
        <taxon>Fungi</taxon>
        <taxon>Dikarya</taxon>
        <taxon>Basidiomycota</taxon>
        <taxon>Agaricomycotina</taxon>
        <taxon>Agaricomycetes</taxon>
        <taxon>Agaricomycetidae</taxon>
        <taxon>Agaricales</taxon>
        <taxon>Pluteineae</taxon>
        <taxon>Amanitaceae</taxon>
        <taxon>Amanita</taxon>
    </lineage>
</organism>
<dbReference type="GO" id="GO:0045944">
    <property type="term" value="P:positive regulation of transcription by RNA polymerase II"/>
    <property type="evidence" value="ECO:0007669"/>
    <property type="project" value="TreeGrafter"/>
</dbReference>
<dbReference type="PANTHER" id="PTHR10328:SF11">
    <property type="entry name" value="MAX-LIKE PROTEIN X"/>
    <property type="match status" value="1"/>
</dbReference>
<dbReference type="InterPro" id="IPR036638">
    <property type="entry name" value="HLH_DNA-bd_sf"/>
</dbReference>
<dbReference type="AlphaFoldDB" id="A0A0C2XB06"/>
<dbReference type="EMBL" id="KN818222">
    <property type="protein sequence ID" value="KIL71597.1"/>
    <property type="molecule type" value="Genomic_DNA"/>
</dbReference>